<dbReference type="OrthoDB" id="2735536at2759"/>
<dbReference type="EMBL" id="JH795874">
    <property type="protein sequence ID" value="EJT98088.1"/>
    <property type="molecule type" value="Genomic_DNA"/>
</dbReference>
<dbReference type="OMA" id="DIMEGID"/>
<keyword evidence="1" id="KW-0560">Oxidoreductase</keyword>
<proteinExistence type="inferred from homology"/>
<dbReference type="AlphaFoldDB" id="M5FR50"/>
<keyword evidence="3" id="KW-1133">Transmembrane helix</keyword>
<dbReference type="InterPro" id="IPR050425">
    <property type="entry name" value="NAD(P)_dehydrat-like"/>
</dbReference>
<evidence type="ECO:0000259" key="4">
    <source>
        <dbReference type="SMART" id="SM00822"/>
    </source>
</evidence>
<gene>
    <name evidence="5" type="ORF">DACRYDRAFT_111070</name>
</gene>
<dbReference type="Proteomes" id="UP000030653">
    <property type="component" value="Unassembled WGS sequence"/>
</dbReference>
<keyword evidence="3" id="KW-0812">Transmembrane</keyword>
<dbReference type="PANTHER" id="PTHR10366">
    <property type="entry name" value="NAD DEPENDENT EPIMERASE/DEHYDRATASE"/>
    <property type="match status" value="1"/>
</dbReference>
<feature type="transmembrane region" description="Helical" evidence="3">
    <location>
        <begin position="6"/>
        <end position="26"/>
    </location>
</feature>
<accession>M5FR50</accession>
<evidence type="ECO:0000313" key="6">
    <source>
        <dbReference type="Proteomes" id="UP000030653"/>
    </source>
</evidence>
<dbReference type="RefSeq" id="XP_040624986.1">
    <property type="nucleotide sequence ID" value="XM_040769167.1"/>
</dbReference>
<sequence>MPTRPLVLVTGATGFIGTAIVLHLIAQGYRVLATTRSFTKVNSFLSRHPRLADSVAWTIIPDMTSPSAFDSAVTGVDYIIHAAAPVNRSWKPFEASAIDVATKGVTNLLEAAAKASSVRRVVVTSSFAAVFDHRKGARVGYTYTDKDWSPLTTEDAKEGGDPAYVVSKKLAEQAAWDFIAHHKPHFTLTTICPPLVFGPPLQPVDSMSELNTSADEVWKLMNGSCGVLPPTLIPTWVDVRDVARRHVAALSHPHAPNQLYLTVAGLLSNAQIAHILGQAFPDLLANAQIPASNNEPPPPMSAVDSRRAIEDFGGWVAMEESVTDTAKALLELAKRVRP</sequence>
<dbReference type="SMART" id="SM00822">
    <property type="entry name" value="PKS_KR"/>
    <property type="match status" value="1"/>
</dbReference>
<dbReference type="Gene3D" id="3.40.50.720">
    <property type="entry name" value="NAD(P)-binding Rossmann-like Domain"/>
    <property type="match status" value="1"/>
</dbReference>
<dbReference type="PANTHER" id="PTHR10366:SF564">
    <property type="entry name" value="STEROL-4-ALPHA-CARBOXYLATE 3-DEHYDROGENASE, DECARBOXYLATING"/>
    <property type="match status" value="1"/>
</dbReference>
<organism evidence="5 6">
    <name type="scientific">Dacryopinax primogenitus (strain DJM 731)</name>
    <name type="common">Brown rot fungus</name>
    <dbReference type="NCBI Taxonomy" id="1858805"/>
    <lineage>
        <taxon>Eukaryota</taxon>
        <taxon>Fungi</taxon>
        <taxon>Dikarya</taxon>
        <taxon>Basidiomycota</taxon>
        <taxon>Agaricomycotina</taxon>
        <taxon>Dacrymycetes</taxon>
        <taxon>Dacrymycetales</taxon>
        <taxon>Dacrymycetaceae</taxon>
        <taxon>Dacryopinax</taxon>
    </lineage>
</organism>
<dbReference type="SUPFAM" id="SSF51735">
    <property type="entry name" value="NAD(P)-binding Rossmann-fold domains"/>
    <property type="match status" value="1"/>
</dbReference>
<dbReference type="STRING" id="1858805.M5FR50"/>
<dbReference type="InterPro" id="IPR001509">
    <property type="entry name" value="Epimerase_deHydtase"/>
</dbReference>
<dbReference type="CDD" id="cd05227">
    <property type="entry name" value="AR_SDR_e"/>
    <property type="match status" value="1"/>
</dbReference>
<evidence type="ECO:0000313" key="5">
    <source>
        <dbReference type="EMBL" id="EJT98088.1"/>
    </source>
</evidence>
<evidence type="ECO:0000256" key="3">
    <source>
        <dbReference type="SAM" id="Phobius"/>
    </source>
</evidence>
<dbReference type="Pfam" id="PF01370">
    <property type="entry name" value="Epimerase"/>
    <property type="match status" value="1"/>
</dbReference>
<evidence type="ECO:0000256" key="1">
    <source>
        <dbReference type="ARBA" id="ARBA00023002"/>
    </source>
</evidence>
<dbReference type="HOGENOM" id="CLU_007383_9_2_1"/>
<dbReference type="GeneID" id="63684229"/>
<reference evidence="5 6" key="1">
    <citation type="journal article" date="2012" name="Science">
        <title>The Paleozoic origin of enzymatic lignin decomposition reconstructed from 31 fungal genomes.</title>
        <authorList>
            <person name="Floudas D."/>
            <person name="Binder M."/>
            <person name="Riley R."/>
            <person name="Barry K."/>
            <person name="Blanchette R.A."/>
            <person name="Henrissat B."/>
            <person name="Martinez A.T."/>
            <person name="Otillar R."/>
            <person name="Spatafora J.W."/>
            <person name="Yadav J.S."/>
            <person name="Aerts A."/>
            <person name="Benoit I."/>
            <person name="Boyd A."/>
            <person name="Carlson A."/>
            <person name="Copeland A."/>
            <person name="Coutinho P.M."/>
            <person name="de Vries R.P."/>
            <person name="Ferreira P."/>
            <person name="Findley K."/>
            <person name="Foster B."/>
            <person name="Gaskell J."/>
            <person name="Glotzer D."/>
            <person name="Gorecki P."/>
            <person name="Heitman J."/>
            <person name="Hesse C."/>
            <person name="Hori C."/>
            <person name="Igarashi K."/>
            <person name="Jurgens J.A."/>
            <person name="Kallen N."/>
            <person name="Kersten P."/>
            <person name="Kohler A."/>
            <person name="Kuees U."/>
            <person name="Kumar T.K.A."/>
            <person name="Kuo A."/>
            <person name="LaButti K."/>
            <person name="Larrondo L.F."/>
            <person name="Lindquist E."/>
            <person name="Ling A."/>
            <person name="Lombard V."/>
            <person name="Lucas S."/>
            <person name="Lundell T."/>
            <person name="Martin R."/>
            <person name="McLaughlin D.J."/>
            <person name="Morgenstern I."/>
            <person name="Morin E."/>
            <person name="Murat C."/>
            <person name="Nagy L.G."/>
            <person name="Nolan M."/>
            <person name="Ohm R.A."/>
            <person name="Patyshakuliyeva A."/>
            <person name="Rokas A."/>
            <person name="Ruiz-Duenas F.J."/>
            <person name="Sabat G."/>
            <person name="Salamov A."/>
            <person name="Samejima M."/>
            <person name="Schmutz J."/>
            <person name="Slot J.C."/>
            <person name="St John F."/>
            <person name="Stenlid J."/>
            <person name="Sun H."/>
            <person name="Sun S."/>
            <person name="Syed K."/>
            <person name="Tsang A."/>
            <person name="Wiebenga A."/>
            <person name="Young D."/>
            <person name="Pisabarro A."/>
            <person name="Eastwood D.C."/>
            <person name="Martin F."/>
            <person name="Cullen D."/>
            <person name="Grigoriev I.V."/>
            <person name="Hibbett D.S."/>
        </authorList>
    </citation>
    <scope>NUCLEOTIDE SEQUENCE [LARGE SCALE GENOMIC DNA]</scope>
    <source>
        <strain evidence="5 6">DJM-731 SS1</strain>
    </source>
</reference>
<feature type="domain" description="Ketoreductase" evidence="4">
    <location>
        <begin position="5"/>
        <end position="154"/>
    </location>
</feature>
<dbReference type="InterPro" id="IPR057326">
    <property type="entry name" value="KR_dom"/>
</dbReference>
<name>M5FR50_DACPD</name>
<evidence type="ECO:0000256" key="2">
    <source>
        <dbReference type="ARBA" id="ARBA00023445"/>
    </source>
</evidence>
<keyword evidence="3" id="KW-0472">Membrane</keyword>
<protein>
    <submittedName>
        <fullName evidence="5">NADP-binding protein</fullName>
    </submittedName>
</protein>
<dbReference type="GO" id="GO:0016616">
    <property type="term" value="F:oxidoreductase activity, acting on the CH-OH group of donors, NAD or NADP as acceptor"/>
    <property type="evidence" value="ECO:0007669"/>
    <property type="project" value="TreeGrafter"/>
</dbReference>
<comment type="similarity">
    <text evidence="2">Belongs to the NAD(P)-dependent epimerase/dehydratase family. Dihydroflavonol-4-reductase subfamily.</text>
</comment>
<dbReference type="InterPro" id="IPR036291">
    <property type="entry name" value="NAD(P)-bd_dom_sf"/>
</dbReference>
<keyword evidence="6" id="KW-1185">Reference proteome</keyword>